<dbReference type="Gene3D" id="3.30.70.260">
    <property type="match status" value="1"/>
</dbReference>
<dbReference type="Pfam" id="PF00389">
    <property type="entry name" value="2-Hacid_dh"/>
    <property type="match status" value="1"/>
</dbReference>
<comment type="similarity">
    <text evidence="2 9">Belongs to the D-isomer specific 2-hydroxyacid dehydrogenase family.</text>
</comment>
<dbReference type="PROSITE" id="PS51671">
    <property type="entry name" value="ACT"/>
    <property type="match status" value="1"/>
</dbReference>
<dbReference type="FunFam" id="3.40.50.720:FF:000041">
    <property type="entry name" value="D-3-phosphoglycerate dehydrogenase"/>
    <property type="match status" value="1"/>
</dbReference>
<proteinExistence type="inferred from homology"/>
<dbReference type="PROSITE" id="PS00065">
    <property type="entry name" value="D_2_HYDROXYACID_DH_1"/>
    <property type="match status" value="1"/>
</dbReference>
<dbReference type="PANTHER" id="PTHR42789:SF1">
    <property type="entry name" value="D-ISOMER SPECIFIC 2-HYDROXYACID DEHYDROGENASE FAMILY PROTEIN (AFU_ORTHOLOGUE AFUA_6G10090)"/>
    <property type="match status" value="1"/>
</dbReference>
<evidence type="ECO:0000256" key="4">
    <source>
        <dbReference type="ARBA" id="ARBA00022605"/>
    </source>
</evidence>
<dbReference type="SUPFAM" id="SSF51735">
    <property type="entry name" value="NAD(P)-binding Rossmann-fold domains"/>
    <property type="match status" value="1"/>
</dbReference>
<evidence type="ECO:0000256" key="9">
    <source>
        <dbReference type="RuleBase" id="RU003719"/>
    </source>
</evidence>
<dbReference type="Pfam" id="PF02826">
    <property type="entry name" value="2-Hacid_dh_C"/>
    <property type="match status" value="1"/>
</dbReference>
<dbReference type="GO" id="GO:0004617">
    <property type="term" value="F:phosphoglycerate dehydrogenase activity"/>
    <property type="evidence" value="ECO:0007669"/>
    <property type="project" value="UniProtKB-EC"/>
</dbReference>
<evidence type="ECO:0000256" key="8">
    <source>
        <dbReference type="ARBA" id="ARBA00048731"/>
    </source>
</evidence>
<dbReference type="EMBL" id="KZ303486">
    <property type="protein sequence ID" value="PIA19643.1"/>
    <property type="molecule type" value="Genomic_DNA"/>
</dbReference>
<reference evidence="11 12" key="1">
    <citation type="journal article" date="2015" name="Genome Biol. Evol.">
        <title>Phylogenomic analyses indicate that early fungi evolved digesting cell walls of algal ancestors of land plants.</title>
        <authorList>
            <person name="Chang Y."/>
            <person name="Wang S."/>
            <person name="Sekimoto S."/>
            <person name="Aerts A.L."/>
            <person name="Choi C."/>
            <person name="Clum A."/>
            <person name="LaButti K.M."/>
            <person name="Lindquist E.A."/>
            <person name="Yee Ngan C."/>
            <person name="Ohm R.A."/>
            <person name="Salamov A.A."/>
            <person name="Grigoriev I.V."/>
            <person name="Spatafora J.W."/>
            <person name="Berbee M.L."/>
        </authorList>
    </citation>
    <scope>NUCLEOTIDE SEQUENCE [LARGE SCALE GENOMIC DNA]</scope>
    <source>
        <strain evidence="11 12">NRRL 1564</strain>
    </source>
</reference>
<evidence type="ECO:0000256" key="1">
    <source>
        <dbReference type="ARBA" id="ARBA00005216"/>
    </source>
</evidence>
<dbReference type="AlphaFoldDB" id="A0A2G5BKW0"/>
<accession>A0A2G5BKW0</accession>
<feature type="domain" description="ACT" evidence="10">
    <location>
        <begin position="368"/>
        <end position="438"/>
    </location>
</feature>
<dbReference type="InterPro" id="IPR006140">
    <property type="entry name" value="D-isomer_DH_NAD-bd"/>
</dbReference>
<dbReference type="InterPro" id="IPR002912">
    <property type="entry name" value="ACT_dom"/>
</dbReference>
<dbReference type="InterPro" id="IPR050857">
    <property type="entry name" value="D-2-hydroxyacid_DH"/>
</dbReference>
<dbReference type="GO" id="GO:0047545">
    <property type="term" value="F:(S)-2-hydroxyglutarate dehydrogenase activity"/>
    <property type="evidence" value="ECO:0007669"/>
    <property type="project" value="UniProtKB-ARBA"/>
</dbReference>
<keyword evidence="12" id="KW-1185">Reference proteome</keyword>
<keyword evidence="4" id="KW-0028">Amino-acid biosynthesis</keyword>
<dbReference type="InterPro" id="IPR029753">
    <property type="entry name" value="D-isomer_DH_CS"/>
</dbReference>
<evidence type="ECO:0000313" key="11">
    <source>
        <dbReference type="EMBL" id="PIA19643.1"/>
    </source>
</evidence>
<keyword evidence="5 9" id="KW-0560">Oxidoreductase</keyword>
<sequence length="438" mass="47751">MSDTLDIKSVSISRRDSFNARDPHTRDLKPFHSGSIKILLLENVSPTAVDILKKAGYQVDFHTKALDKATLIEKIKDVHAIGIRSKTKLTEEVLSHANKLIAIGCFCIGTNQVDLNFAASRGICVFNSPFSNSRSVAELVIAEIILLSRQLGDRSREMHDGVWNKVSKNCYEIRGKTLGIVGYGHIGTQLGVLAESLGMHVIWYDVLPLMPIGMSRAAETLQEVLAEADFVSLHVPETPETKYMIGERELASMKKGSYLINASRGTVVAIEALAAALKSGHLAGAAVDVYPTEPLSNGPGFESLLRNCPNTLLTPHIGGSTEEAQRMIGVEVAAALTKFINSGTSINAVNFAECDLRAIPSTDMTTVRIVNVHQNVPGVLRQINNILADYNVNKQISDSKGDVAYFMADVTVDNPKEINTIYEHITAINENIITRVLF</sequence>
<evidence type="ECO:0000313" key="12">
    <source>
        <dbReference type="Proteomes" id="UP000242474"/>
    </source>
</evidence>
<evidence type="ECO:0000256" key="2">
    <source>
        <dbReference type="ARBA" id="ARBA00005854"/>
    </source>
</evidence>
<dbReference type="OrthoDB" id="418179at2759"/>
<dbReference type="Proteomes" id="UP000242474">
    <property type="component" value="Unassembled WGS sequence"/>
</dbReference>
<dbReference type="SUPFAM" id="SSF55021">
    <property type="entry name" value="ACT-like"/>
    <property type="match status" value="1"/>
</dbReference>
<comment type="pathway">
    <text evidence="1">Amino-acid biosynthesis; L-serine biosynthesis; L-serine from 3-phospho-D-glycerate: step 1/3.</text>
</comment>
<dbReference type="STRING" id="763665.A0A2G5BKW0"/>
<dbReference type="CDD" id="cd12176">
    <property type="entry name" value="PGDH_3"/>
    <property type="match status" value="1"/>
</dbReference>
<organism evidence="11 12">
    <name type="scientific">Coemansia reversa (strain ATCC 12441 / NRRL 1564)</name>
    <dbReference type="NCBI Taxonomy" id="763665"/>
    <lineage>
        <taxon>Eukaryota</taxon>
        <taxon>Fungi</taxon>
        <taxon>Fungi incertae sedis</taxon>
        <taxon>Zoopagomycota</taxon>
        <taxon>Kickxellomycotina</taxon>
        <taxon>Kickxellomycetes</taxon>
        <taxon>Kickxellales</taxon>
        <taxon>Kickxellaceae</taxon>
        <taxon>Coemansia</taxon>
    </lineage>
</organism>
<dbReference type="SUPFAM" id="SSF52283">
    <property type="entry name" value="Formate/glycerate dehydrogenase catalytic domain-like"/>
    <property type="match status" value="1"/>
</dbReference>
<keyword evidence="7" id="KW-0718">Serine biosynthesis</keyword>
<gene>
    <name evidence="11" type="ORF">COEREDRAFT_78957</name>
</gene>
<dbReference type="NCBIfam" id="NF008759">
    <property type="entry name" value="PRK11790.1"/>
    <property type="match status" value="1"/>
</dbReference>
<dbReference type="InterPro" id="IPR045865">
    <property type="entry name" value="ACT-like_dom_sf"/>
</dbReference>
<evidence type="ECO:0000256" key="5">
    <source>
        <dbReference type="ARBA" id="ARBA00023002"/>
    </source>
</evidence>
<evidence type="ECO:0000256" key="6">
    <source>
        <dbReference type="ARBA" id="ARBA00023027"/>
    </source>
</evidence>
<comment type="catalytic activity">
    <reaction evidence="8">
        <text>(2R)-3-phosphoglycerate + NAD(+) = 3-phosphooxypyruvate + NADH + H(+)</text>
        <dbReference type="Rhea" id="RHEA:12641"/>
        <dbReference type="ChEBI" id="CHEBI:15378"/>
        <dbReference type="ChEBI" id="CHEBI:18110"/>
        <dbReference type="ChEBI" id="CHEBI:57540"/>
        <dbReference type="ChEBI" id="CHEBI:57945"/>
        <dbReference type="ChEBI" id="CHEBI:58272"/>
        <dbReference type="EC" id="1.1.1.95"/>
    </reaction>
</comment>
<evidence type="ECO:0000256" key="3">
    <source>
        <dbReference type="ARBA" id="ARBA00013143"/>
    </source>
</evidence>
<dbReference type="Gene3D" id="3.40.50.720">
    <property type="entry name" value="NAD(P)-binding Rossmann-like Domain"/>
    <property type="match status" value="2"/>
</dbReference>
<dbReference type="GO" id="GO:0051287">
    <property type="term" value="F:NAD binding"/>
    <property type="evidence" value="ECO:0007669"/>
    <property type="project" value="InterPro"/>
</dbReference>
<dbReference type="UniPathway" id="UPA00135">
    <property type="reaction ID" value="UER00196"/>
</dbReference>
<dbReference type="InterPro" id="IPR006139">
    <property type="entry name" value="D-isomer_2_OHA_DH_cat_dom"/>
</dbReference>
<dbReference type="InterPro" id="IPR036291">
    <property type="entry name" value="NAD(P)-bd_dom_sf"/>
</dbReference>
<dbReference type="EC" id="1.1.1.95" evidence="3"/>
<dbReference type="InterPro" id="IPR029752">
    <property type="entry name" value="D-isomer_DH_CS1"/>
</dbReference>
<dbReference type="PANTHER" id="PTHR42789">
    <property type="entry name" value="D-ISOMER SPECIFIC 2-HYDROXYACID DEHYDROGENASE FAMILY PROTEIN (AFU_ORTHOLOGUE AFUA_6G10090)"/>
    <property type="match status" value="1"/>
</dbReference>
<evidence type="ECO:0000256" key="7">
    <source>
        <dbReference type="ARBA" id="ARBA00023299"/>
    </source>
</evidence>
<dbReference type="GO" id="GO:0006564">
    <property type="term" value="P:L-serine biosynthetic process"/>
    <property type="evidence" value="ECO:0007669"/>
    <property type="project" value="UniProtKB-KW"/>
</dbReference>
<name>A0A2G5BKW0_COERN</name>
<protein>
    <recommendedName>
        <fullName evidence="3">phosphoglycerate dehydrogenase</fullName>
        <ecNumber evidence="3">1.1.1.95</ecNumber>
    </recommendedName>
</protein>
<keyword evidence="6" id="KW-0520">NAD</keyword>
<evidence type="ECO:0000259" key="10">
    <source>
        <dbReference type="PROSITE" id="PS51671"/>
    </source>
</evidence>
<dbReference type="PROSITE" id="PS00670">
    <property type="entry name" value="D_2_HYDROXYACID_DH_2"/>
    <property type="match status" value="1"/>
</dbReference>